<evidence type="ECO:0008006" key="3">
    <source>
        <dbReference type="Google" id="ProtNLM"/>
    </source>
</evidence>
<evidence type="ECO:0000313" key="1">
    <source>
        <dbReference type="EMBL" id="KYM80058.1"/>
    </source>
</evidence>
<evidence type="ECO:0000313" key="2">
    <source>
        <dbReference type="Proteomes" id="UP000078540"/>
    </source>
</evidence>
<dbReference type="Proteomes" id="UP000078540">
    <property type="component" value="Unassembled WGS sequence"/>
</dbReference>
<protein>
    <recommendedName>
        <fullName evidence="3">AMP-dependent synthetase/ligase domain-containing protein</fullName>
    </recommendedName>
</protein>
<accession>A0A195B6B4</accession>
<gene>
    <name evidence="1" type="ORF">ALC53_09584</name>
</gene>
<organism evidence="1 2">
    <name type="scientific">Atta colombica</name>
    <dbReference type="NCBI Taxonomy" id="520822"/>
    <lineage>
        <taxon>Eukaryota</taxon>
        <taxon>Metazoa</taxon>
        <taxon>Ecdysozoa</taxon>
        <taxon>Arthropoda</taxon>
        <taxon>Hexapoda</taxon>
        <taxon>Insecta</taxon>
        <taxon>Pterygota</taxon>
        <taxon>Neoptera</taxon>
        <taxon>Endopterygota</taxon>
        <taxon>Hymenoptera</taxon>
        <taxon>Apocrita</taxon>
        <taxon>Aculeata</taxon>
        <taxon>Formicoidea</taxon>
        <taxon>Formicidae</taxon>
        <taxon>Myrmicinae</taxon>
        <taxon>Atta</taxon>
    </lineage>
</organism>
<dbReference type="SUPFAM" id="SSF56801">
    <property type="entry name" value="Acetyl-CoA synthetase-like"/>
    <property type="match status" value="1"/>
</dbReference>
<dbReference type="InterPro" id="IPR042099">
    <property type="entry name" value="ANL_N_sf"/>
</dbReference>
<keyword evidence="2" id="KW-1185">Reference proteome</keyword>
<name>A0A195B6B4_9HYME</name>
<reference evidence="1 2" key="1">
    <citation type="submission" date="2015-09" db="EMBL/GenBank/DDBJ databases">
        <title>Atta colombica WGS genome.</title>
        <authorList>
            <person name="Nygaard S."/>
            <person name="Hu H."/>
            <person name="Boomsma J."/>
            <person name="Zhang G."/>
        </authorList>
    </citation>
    <scope>NUCLEOTIDE SEQUENCE [LARGE SCALE GENOMIC DNA]</scope>
    <source>
        <strain evidence="1">Treedump-2</strain>
        <tissue evidence="1">Whole body</tissue>
    </source>
</reference>
<dbReference type="AlphaFoldDB" id="A0A195B6B4"/>
<dbReference type="STRING" id="520822.A0A195B6B4"/>
<proteinExistence type="predicted"/>
<dbReference type="Gene3D" id="3.40.50.12780">
    <property type="entry name" value="N-terminal domain of ligase-like"/>
    <property type="match status" value="1"/>
</dbReference>
<sequence length="131" mass="15034">MDKWTRTDRRIMIRSSENERSSIPKETSRNRNILTTLKEHSGSLRIENDILIGEEVSIYRECTNIGALVLEKMRSRPEFVAQVEVAGTKTTFAEMTEKSVKCALWLREQAVQPGDIIGICTHNHLESYVHC</sequence>
<dbReference type="EMBL" id="KQ976579">
    <property type="protein sequence ID" value="KYM80058.1"/>
    <property type="molecule type" value="Genomic_DNA"/>
</dbReference>